<feature type="compositionally biased region" description="Polar residues" evidence="1">
    <location>
        <begin position="63"/>
        <end position="72"/>
    </location>
</feature>
<dbReference type="AlphaFoldDB" id="A0A4R0RER1"/>
<organism evidence="2 3">
    <name type="scientific">Steccherinum ochraceum</name>
    <dbReference type="NCBI Taxonomy" id="92696"/>
    <lineage>
        <taxon>Eukaryota</taxon>
        <taxon>Fungi</taxon>
        <taxon>Dikarya</taxon>
        <taxon>Basidiomycota</taxon>
        <taxon>Agaricomycotina</taxon>
        <taxon>Agaricomycetes</taxon>
        <taxon>Polyporales</taxon>
        <taxon>Steccherinaceae</taxon>
        <taxon>Steccherinum</taxon>
    </lineage>
</organism>
<dbReference type="Proteomes" id="UP000292702">
    <property type="component" value="Unassembled WGS sequence"/>
</dbReference>
<proteinExistence type="predicted"/>
<gene>
    <name evidence="2" type="ORF">EIP91_007488</name>
</gene>
<comment type="caution">
    <text evidence="2">The sequence shown here is derived from an EMBL/GenBank/DDBJ whole genome shotgun (WGS) entry which is preliminary data.</text>
</comment>
<feature type="region of interest" description="Disordered" evidence="1">
    <location>
        <begin position="36"/>
        <end position="72"/>
    </location>
</feature>
<evidence type="ECO:0000313" key="3">
    <source>
        <dbReference type="Proteomes" id="UP000292702"/>
    </source>
</evidence>
<keyword evidence="3" id="KW-1185">Reference proteome</keyword>
<reference evidence="2 3" key="1">
    <citation type="submission" date="2018-11" db="EMBL/GenBank/DDBJ databases">
        <title>Genome assembly of Steccherinum ochraceum LE-BIN_3174, the white-rot fungus of the Steccherinaceae family (The Residual Polyporoid clade, Polyporales, Basidiomycota).</title>
        <authorList>
            <person name="Fedorova T.V."/>
            <person name="Glazunova O.A."/>
            <person name="Landesman E.O."/>
            <person name="Moiseenko K.V."/>
            <person name="Psurtseva N.V."/>
            <person name="Savinova O.S."/>
            <person name="Shakhova N.V."/>
            <person name="Tyazhelova T.V."/>
            <person name="Vasina D.V."/>
        </authorList>
    </citation>
    <scope>NUCLEOTIDE SEQUENCE [LARGE SCALE GENOMIC DNA]</scope>
    <source>
        <strain evidence="2 3">LE-BIN_3174</strain>
    </source>
</reference>
<protein>
    <submittedName>
        <fullName evidence="2">Uncharacterized protein</fullName>
    </submittedName>
</protein>
<accession>A0A4R0RER1</accession>
<name>A0A4R0RER1_9APHY</name>
<sequence>MTANRHHPNAQVSKVDIRLEMLKPTRRDLDRRLASNTREITPDHPSHPSQHYSVLPVYRSRPHSFTDSVADD</sequence>
<evidence type="ECO:0000313" key="2">
    <source>
        <dbReference type="EMBL" id="TCD62088.1"/>
    </source>
</evidence>
<evidence type="ECO:0000256" key="1">
    <source>
        <dbReference type="SAM" id="MobiDB-lite"/>
    </source>
</evidence>
<dbReference type="EMBL" id="RWJN01000403">
    <property type="protein sequence ID" value="TCD62088.1"/>
    <property type="molecule type" value="Genomic_DNA"/>
</dbReference>